<gene>
    <name evidence="2" type="ORF">DN730_15725</name>
</gene>
<keyword evidence="3" id="KW-1185">Reference proteome</keyword>
<dbReference type="EMBL" id="QKRA01000009">
    <property type="protein sequence ID" value="RDL43155.1"/>
    <property type="molecule type" value="Genomic_DNA"/>
</dbReference>
<dbReference type="Pfam" id="PF14316">
    <property type="entry name" value="DUF4381"/>
    <property type="match status" value="1"/>
</dbReference>
<evidence type="ECO:0000313" key="2">
    <source>
        <dbReference type="EMBL" id="RDL43155.1"/>
    </source>
</evidence>
<proteinExistence type="predicted"/>
<name>A0A370U5W4_9GAMM</name>
<accession>A0A370U5W4</accession>
<keyword evidence="1" id="KW-0812">Transmembrane</keyword>
<comment type="caution">
    <text evidence="2">The sequence shown here is derived from an EMBL/GenBank/DDBJ whole genome shotgun (WGS) entry which is preliminary data.</text>
</comment>
<keyword evidence="1" id="KW-0472">Membrane</keyword>
<keyword evidence="1" id="KW-1133">Transmembrane helix</keyword>
<evidence type="ECO:0000313" key="3">
    <source>
        <dbReference type="Proteomes" id="UP000254326"/>
    </source>
</evidence>
<dbReference type="Proteomes" id="UP000254326">
    <property type="component" value="Unassembled WGS sequence"/>
</dbReference>
<organism evidence="2 3">
    <name type="scientific">Marinomonas piezotolerans</name>
    <dbReference type="NCBI Taxonomy" id="2213058"/>
    <lineage>
        <taxon>Bacteria</taxon>
        <taxon>Pseudomonadati</taxon>
        <taxon>Pseudomonadota</taxon>
        <taxon>Gammaproteobacteria</taxon>
        <taxon>Oceanospirillales</taxon>
        <taxon>Oceanospirillaceae</taxon>
        <taxon>Marinomonas</taxon>
    </lineage>
</organism>
<protein>
    <submittedName>
        <fullName evidence="2">DUF4381 domain-containing protein</fullName>
    </submittedName>
</protein>
<dbReference type="InterPro" id="IPR025489">
    <property type="entry name" value="DUF4381"/>
</dbReference>
<evidence type="ECO:0000256" key="1">
    <source>
        <dbReference type="SAM" id="Phobius"/>
    </source>
</evidence>
<sequence length="158" mass="18483">MMNNASIELPNESFILPKEIAMWPPAWHFWLTLGVLICVILVSTWLFYKRHTSRRYRHEALKLLINIDEHTSDSELIRLSLESIRRTLITEKKESLASLPTEALLLRLDQQSKTKKYAFSSISSCLAHGLYRPDTNLSSEQRQQIVTITRTWIRKHHA</sequence>
<feature type="transmembrane region" description="Helical" evidence="1">
    <location>
        <begin position="27"/>
        <end position="48"/>
    </location>
</feature>
<dbReference type="OrthoDB" id="6106351at2"/>
<dbReference type="AlphaFoldDB" id="A0A370U5W4"/>
<reference evidence="2 3" key="1">
    <citation type="submission" date="2018-06" db="EMBL/GenBank/DDBJ databases">
        <title>Marinomonas sp. YLB-05 draft genome sequence.</title>
        <authorList>
            <person name="Yu L."/>
            <person name="Tang X."/>
        </authorList>
    </citation>
    <scope>NUCLEOTIDE SEQUENCE [LARGE SCALE GENOMIC DNA]</scope>
    <source>
        <strain evidence="2 3">YLB-05</strain>
    </source>
</reference>
<dbReference type="RefSeq" id="WP_115469106.1">
    <property type="nucleotide sequence ID" value="NZ_QKRA01000009.1"/>
</dbReference>